<keyword evidence="2" id="KW-0812">Transmembrane</keyword>
<feature type="compositionally biased region" description="Low complexity" evidence="1">
    <location>
        <begin position="42"/>
        <end position="69"/>
    </location>
</feature>
<organism evidence="4 6">
    <name type="scientific">Enterococcus gilvus ATCC BAA-350</name>
    <dbReference type="NCBI Taxonomy" id="1158614"/>
    <lineage>
        <taxon>Bacteria</taxon>
        <taxon>Bacillati</taxon>
        <taxon>Bacillota</taxon>
        <taxon>Bacilli</taxon>
        <taxon>Lactobacillales</taxon>
        <taxon>Enterococcaceae</taxon>
        <taxon>Enterococcus</taxon>
    </lineage>
</organism>
<evidence type="ECO:0000313" key="6">
    <source>
        <dbReference type="Proteomes" id="UP000013750"/>
    </source>
</evidence>
<dbReference type="Proteomes" id="UP000014160">
    <property type="component" value="Unassembled WGS sequence"/>
</dbReference>
<dbReference type="OrthoDB" id="2195288at2"/>
<keyword evidence="2" id="KW-1133">Transmembrane helix</keyword>
<reference evidence="5 7" key="2">
    <citation type="submission" date="2013-03" db="EMBL/GenBank/DDBJ databases">
        <title>The Genome Sequence of Enterococcus gilvus ATCC BAA-350 (PacBio/Illumina hybrid assembly).</title>
        <authorList>
            <consortium name="The Broad Institute Genomics Platform"/>
            <consortium name="The Broad Institute Genome Sequencing Center for Infectious Disease"/>
            <person name="Earl A."/>
            <person name="Russ C."/>
            <person name="Gilmore M."/>
            <person name="Surin D."/>
            <person name="Walker B."/>
            <person name="Young S."/>
            <person name="Zeng Q."/>
            <person name="Gargeya S."/>
            <person name="Fitzgerald M."/>
            <person name="Haas B."/>
            <person name="Abouelleil A."/>
            <person name="Allen A.W."/>
            <person name="Alvarado L."/>
            <person name="Arachchi H.M."/>
            <person name="Berlin A.M."/>
            <person name="Chapman S.B."/>
            <person name="Gainer-Dewar J."/>
            <person name="Goldberg J."/>
            <person name="Griggs A."/>
            <person name="Gujja S."/>
            <person name="Hansen M."/>
            <person name="Howarth C."/>
            <person name="Imamovic A."/>
            <person name="Ireland A."/>
            <person name="Larimer J."/>
            <person name="McCowan C."/>
            <person name="Murphy C."/>
            <person name="Pearson M."/>
            <person name="Poon T.W."/>
            <person name="Priest M."/>
            <person name="Roberts A."/>
            <person name="Saif S."/>
            <person name="Shea T."/>
            <person name="Sisk P."/>
            <person name="Sykes S."/>
            <person name="Wortman J."/>
            <person name="Nusbaum C."/>
            <person name="Birren B."/>
        </authorList>
    </citation>
    <scope>NUCLEOTIDE SEQUENCE [LARGE SCALE GENOMIC DNA]</scope>
    <source>
        <strain evidence="5 7">ATCC BAA-350</strain>
    </source>
</reference>
<feature type="signal peptide" evidence="3">
    <location>
        <begin position="1"/>
        <end position="24"/>
    </location>
</feature>
<dbReference type="NCBIfam" id="TIGR01167">
    <property type="entry name" value="LPXTG_anchor"/>
    <property type="match status" value="1"/>
</dbReference>
<name>R2XRP7_9ENTE</name>
<sequence>MKKRILVIIAFLSLFVVLSRQTEAEATVTNGKVQYYYESSTTISNSSANSTSEPSSSTTADSHHSTTSHGNQTDRPTAPSQKNNVTRSGITRFLQTNDQRNNFLSIIGLLILVIAFLGWRLVKNRRKMK</sequence>
<dbReference type="eggNOG" id="ENOG50306J3">
    <property type="taxonomic scope" value="Bacteria"/>
</dbReference>
<evidence type="ECO:0000313" key="4">
    <source>
        <dbReference type="EMBL" id="EOI57564.1"/>
    </source>
</evidence>
<evidence type="ECO:0000313" key="7">
    <source>
        <dbReference type="Proteomes" id="UP000014160"/>
    </source>
</evidence>
<evidence type="ECO:0000256" key="2">
    <source>
        <dbReference type="SAM" id="Phobius"/>
    </source>
</evidence>
<protein>
    <submittedName>
        <fullName evidence="4">LPXTG-domain-containing protein cell wall anchor domain</fullName>
    </submittedName>
</protein>
<feature type="chain" id="PRO_5038871302" evidence="3">
    <location>
        <begin position="25"/>
        <end position="129"/>
    </location>
</feature>
<dbReference type="EMBL" id="ASWH01000001">
    <property type="protein sequence ID" value="EOW82862.1"/>
    <property type="molecule type" value="Genomic_DNA"/>
</dbReference>
<feature type="compositionally biased region" description="Polar residues" evidence="1">
    <location>
        <begin position="70"/>
        <end position="89"/>
    </location>
</feature>
<proteinExistence type="predicted"/>
<reference evidence="4 6" key="1">
    <citation type="submission" date="2013-02" db="EMBL/GenBank/DDBJ databases">
        <title>The Genome Sequence of Enterococcus gilvus ATCC BAA-350.</title>
        <authorList>
            <consortium name="The Broad Institute Genome Sequencing Platform"/>
            <consortium name="The Broad Institute Genome Sequencing Center for Infectious Disease"/>
            <person name="Earl A.M."/>
            <person name="Gilmore M.S."/>
            <person name="Lebreton F."/>
            <person name="Walker B."/>
            <person name="Young S.K."/>
            <person name="Zeng Q."/>
            <person name="Gargeya S."/>
            <person name="Fitzgerald M."/>
            <person name="Haas B."/>
            <person name="Abouelleil A."/>
            <person name="Alvarado L."/>
            <person name="Arachchi H.M."/>
            <person name="Berlin A.M."/>
            <person name="Chapman S.B."/>
            <person name="Dewar J."/>
            <person name="Goldberg J."/>
            <person name="Griggs A."/>
            <person name="Gujja S."/>
            <person name="Hansen M."/>
            <person name="Howarth C."/>
            <person name="Imamovic A."/>
            <person name="Larimer J."/>
            <person name="McCowan C."/>
            <person name="Murphy C."/>
            <person name="Neiman D."/>
            <person name="Pearson M."/>
            <person name="Priest M."/>
            <person name="Roberts A."/>
            <person name="Saif S."/>
            <person name="Shea T."/>
            <person name="Sisk P."/>
            <person name="Sykes S."/>
            <person name="Wortman J."/>
            <person name="Nusbaum C."/>
            <person name="Birren B."/>
        </authorList>
    </citation>
    <scope>NUCLEOTIDE SEQUENCE [LARGE SCALE GENOMIC DNA]</scope>
    <source>
        <strain evidence="4 6">ATCC BAA-350</strain>
    </source>
</reference>
<gene>
    <name evidence="5" type="ORF">I592_02183</name>
    <name evidence="4" type="ORF">UKC_01784</name>
</gene>
<evidence type="ECO:0000313" key="5">
    <source>
        <dbReference type="EMBL" id="EOW82862.1"/>
    </source>
</evidence>
<evidence type="ECO:0000256" key="1">
    <source>
        <dbReference type="SAM" id="MobiDB-lite"/>
    </source>
</evidence>
<keyword evidence="7" id="KW-1185">Reference proteome</keyword>
<evidence type="ECO:0000256" key="3">
    <source>
        <dbReference type="SAM" id="SignalP"/>
    </source>
</evidence>
<dbReference type="AlphaFoldDB" id="R2XRP7"/>
<keyword evidence="2" id="KW-0472">Membrane</keyword>
<dbReference type="HOGENOM" id="CLU_1812813_0_0_9"/>
<feature type="region of interest" description="Disordered" evidence="1">
    <location>
        <begin position="42"/>
        <end position="89"/>
    </location>
</feature>
<keyword evidence="3" id="KW-0732">Signal</keyword>
<feature type="transmembrane region" description="Helical" evidence="2">
    <location>
        <begin position="103"/>
        <end position="122"/>
    </location>
</feature>
<dbReference type="Proteomes" id="UP000013750">
    <property type="component" value="Unassembled WGS sequence"/>
</dbReference>
<dbReference type="RefSeq" id="WP_010780192.1">
    <property type="nucleotide sequence ID" value="NZ_ASWH01000001.1"/>
</dbReference>
<dbReference type="EMBL" id="AJDQ01000006">
    <property type="protein sequence ID" value="EOI57564.1"/>
    <property type="molecule type" value="Genomic_DNA"/>
</dbReference>
<accession>R2XRP7</accession>
<comment type="caution">
    <text evidence="4">The sequence shown here is derived from an EMBL/GenBank/DDBJ whole genome shotgun (WGS) entry which is preliminary data.</text>
</comment>